<evidence type="ECO:0000313" key="2">
    <source>
        <dbReference type="EMBL" id="KRZ00583.1"/>
    </source>
</evidence>
<accession>A0A0V1GQJ4</accession>
<dbReference type="EMBL" id="JYDS01000795">
    <property type="protein sequence ID" value="KRZ00583.1"/>
    <property type="molecule type" value="Genomic_DNA"/>
</dbReference>
<keyword evidence="1" id="KW-0812">Transmembrane</keyword>
<sequence length="82" mass="9214">MIIATKLCNAYFFSAQKLNTSSAAKSTSGKWLRYWLCCSPAHLNLAIMFTCAFLGLSITKMQILLSTASYNDRYNYSNVLNN</sequence>
<protein>
    <submittedName>
        <fullName evidence="2">Uncharacterized protein</fullName>
    </submittedName>
</protein>
<evidence type="ECO:0000256" key="1">
    <source>
        <dbReference type="SAM" id="Phobius"/>
    </source>
</evidence>
<name>A0A0V1GQJ4_TRIPS</name>
<keyword evidence="3" id="KW-1185">Reference proteome</keyword>
<gene>
    <name evidence="2" type="ORF">T4B_6173</name>
</gene>
<evidence type="ECO:0000313" key="3">
    <source>
        <dbReference type="Proteomes" id="UP000054805"/>
    </source>
</evidence>
<feature type="transmembrane region" description="Helical" evidence="1">
    <location>
        <begin position="32"/>
        <end position="56"/>
    </location>
</feature>
<organism evidence="2 3">
    <name type="scientific">Trichinella pseudospiralis</name>
    <name type="common">Parasitic roundworm</name>
    <dbReference type="NCBI Taxonomy" id="6337"/>
    <lineage>
        <taxon>Eukaryota</taxon>
        <taxon>Metazoa</taxon>
        <taxon>Ecdysozoa</taxon>
        <taxon>Nematoda</taxon>
        <taxon>Enoplea</taxon>
        <taxon>Dorylaimia</taxon>
        <taxon>Trichinellida</taxon>
        <taxon>Trichinellidae</taxon>
        <taxon>Trichinella</taxon>
    </lineage>
</organism>
<keyword evidence="1" id="KW-1133">Transmembrane helix</keyword>
<dbReference type="Proteomes" id="UP000054805">
    <property type="component" value="Unassembled WGS sequence"/>
</dbReference>
<proteinExistence type="predicted"/>
<comment type="caution">
    <text evidence="2">The sequence shown here is derived from an EMBL/GenBank/DDBJ whole genome shotgun (WGS) entry which is preliminary data.</text>
</comment>
<keyword evidence="1" id="KW-0472">Membrane</keyword>
<dbReference type="AlphaFoldDB" id="A0A0V1GQJ4"/>
<reference evidence="2 3" key="1">
    <citation type="submission" date="2015-01" db="EMBL/GenBank/DDBJ databases">
        <title>Evolution of Trichinella species and genotypes.</title>
        <authorList>
            <person name="Korhonen P.K."/>
            <person name="Edoardo P."/>
            <person name="Giuseppe L.R."/>
            <person name="Gasser R.B."/>
        </authorList>
    </citation>
    <scope>NUCLEOTIDE SEQUENCE [LARGE SCALE GENOMIC DNA]</scope>
    <source>
        <strain evidence="2">ISS588</strain>
    </source>
</reference>